<dbReference type="EMBL" id="MT144704">
    <property type="protein sequence ID" value="QJH97834.1"/>
    <property type="molecule type" value="Genomic_DNA"/>
</dbReference>
<proteinExistence type="predicted"/>
<organism evidence="1">
    <name type="scientific">viral metagenome</name>
    <dbReference type="NCBI Taxonomy" id="1070528"/>
    <lineage>
        <taxon>unclassified sequences</taxon>
        <taxon>metagenomes</taxon>
        <taxon>organismal metagenomes</taxon>
    </lineage>
</organism>
<dbReference type="EMBL" id="MT142746">
    <property type="protein sequence ID" value="QJA87990.1"/>
    <property type="molecule type" value="Genomic_DNA"/>
</dbReference>
<dbReference type="AlphaFoldDB" id="A0A6H1ZKY1"/>
<evidence type="ECO:0000313" key="5">
    <source>
        <dbReference type="EMBL" id="QJH99475.1"/>
    </source>
</evidence>
<dbReference type="EMBL" id="MT142464">
    <property type="protein sequence ID" value="QJA81592.1"/>
    <property type="molecule type" value="Genomic_DNA"/>
</dbReference>
<dbReference type="EMBL" id="MT144791">
    <property type="protein sequence ID" value="QJH99475.1"/>
    <property type="molecule type" value="Genomic_DNA"/>
</dbReference>
<evidence type="ECO:0000313" key="1">
    <source>
        <dbReference type="EMBL" id="QJA48132.1"/>
    </source>
</evidence>
<accession>A0A6H1ZKY1</accession>
<dbReference type="EMBL" id="MT144072">
    <property type="protein sequence ID" value="QJA48132.1"/>
    <property type="molecule type" value="Genomic_DNA"/>
</dbReference>
<gene>
    <name evidence="2" type="ORF">MM415A00505_0021</name>
    <name evidence="3" type="ORF">MM415B02854_0002</name>
    <name evidence="1" type="ORF">TM448A00839_0015</name>
    <name evidence="4" type="ORF">TM448B01099_0002</name>
    <name evidence="5" type="ORF">TM448B01599_0002</name>
</gene>
<sequence length="100" mass="11156">MARTPITKSMLKKHKGSLRGYYLAEGEEATVRAANAPGSFSDIPKSDIRSMQIADRLYKTTAPVERIKKKKGKPTVKEYGRGVRGLIDSRLSKYEEALGR</sequence>
<protein>
    <submittedName>
        <fullName evidence="1">Uncharacterized protein</fullName>
    </submittedName>
</protein>
<name>A0A6H1ZKY1_9ZZZZ</name>
<evidence type="ECO:0000313" key="4">
    <source>
        <dbReference type="EMBL" id="QJH97834.1"/>
    </source>
</evidence>
<evidence type="ECO:0000313" key="3">
    <source>
        <dbReference type="EMBL" id="QJA87990.1"/>
    </source>
</evidence>
<evidence type="ECO:0000313" key="2">
    <source>
        <dbReference type="EMBL" id="QJA81592.1"/>
    </source>
</evidence>
<reference evidence="1" key="1">
    <citation type="submission" date="2020-03" db="EMBL/GenBank/DDBJ databases">
        <title>The deep terrestrial virosphere.</title>
        <authorList>
            <person name="Holmfeldt K."/>
            <person name="Nilsson E."/>
            <person name="Simone D."/>
            <person name="Lopez-Fernandez M."/>
            <person name="Wu X."/>
            <person name="de Brujin I."/>
            <person name="Lundin D."/>
            <person name="Andersson A."/>
            <person name="Bertilsson S."/>
            <person name="Dopson M."/>
        </authorList>
    </citation>
    <scope>NUCLEOTIDE SEQUENCE</scope>
    <source>
        <strain evidence="2">MM415A00505</strain>
        <strain evidence="3">MM415B02854</strain>
        <strain evidence="1">TM448A00839</strain>
        <strain evidence="4">TM448B01099</strain>
        <strain evidence="5">TM448B01599</strain>
    </source>
</reference>